<comment type="caution">
    <text evidence="3">The sequence shown here is derived from an EMBL/GenBank/DDBJ whole genome shotgun (WGS) entry which is preliminary data.</text>
</comment>
<evidence type="ECO:0000256" key="2">
    <source>
        <dbReference type="SAM" id="Phobius"/>
    </source>
</evidence>
<name>A0ABQ5NGL1_9BACI</name>
<sequence length="92" mass="10696">MAEWIIQTAILAVLGIISFFLKNLKADLEKNDTELKQQIDDVEAKFNNYKLEVADKYVQKDDFIRATAQMERKLDRIYDELIKINKGSEAKS</sequence>
<evidence type="ECO:0000313" key="4">
    <source>
        <dbReference type="Proteomes" id="UP001065593"/>
    </source>
</evidence>
<reference evidence="3" key="1">
    <citation type="submission" date="2022-08" db="EMBL/GenBank/DDBJ databases">
        <title>Draft genome sequence of Lysinibacillus sp. strain KH24.</title>
        <authorList>
            <person name="Kanbe H."/>
            <person name="Itoh H."/>
        </authorList>
    </citation>
    <scope>NUCLEOTIDE SEQUENCE</scope>
    <source>
        <strain evidence="3">KH24</strain>
    </source>
</reference>
<keyword evidence="1" id="KW-0175">Coiled coil</keyword>
<accession>A0ABQ5NGL1</accession>
<feature type="coiled-coil region" evidence="1">
    <location>
        <begin position="21"/>
        <end position="52"/>
    </location>
</feature>
<dbReference type="RefSeq" id="WP_264987229.1">
    <property type="nucleotide sequence ID" value="NZ_BRZA01000001.1"/>
</dbReference>
<organism evidence="3 4">
    <name type="scientific">Lysinibacillus piscis</name>
    <dbReference type="NCBI Taxonomy" id="2518931"/>
    <lineage>
        <taxon>Bacteria</taxon>
        <taxon>Bacillati</taxon>
        <taxon>Bacillota</taxon>
        <taxon>Bacilli</taxon>
        <taxon>Bacillales</taxon>
        <taxon>Bacillaceae</taxon>
        <taxon>Lysinibacillus</taxon>
    </lineage>
</organism>
<evidence type="ECO:0000256" key="1">
    <source>
        <dbReference type="SAM" id="Coils"/>
    </source>
</evidence>
<evidence type="ECO:0000313" key="3">
    <source>
        <dbReference type="EMBL" id="GLC87507.1"/>
    </source>
</evidence>
<dbReference type="Proteomes" id="UP001065593">
    <property type="component" value="Unassembled WGS sequence"/>
</dbReference>
<dbReference type="EMBL" id="BRZA01000001">
    <property type="protein sequence ID" value="GLC87507.1"/>
    <property type="molecule type" value="Genomic_DNA"/>
</dbReference>
<keyword evidence="2" id="KW-1133">Transmembrane helix</keyword>
<proteinExistence type="predicted"/>
<feature type="transmembrane region" description="Helical" evidence="2">
    <location>
        <begin position="6"/>
        <end position="24"/>
    </location>
</feature>
<keyword evidence="4" id="KW-1185">Reference proteome</keyword>
<keyword evidence="2" id="KW-0472">Membrane</keyword>
<gene>
    <name evidence="3" type="ORF">LYSBPC_06340</name>
</gene>
<keyword evidence="2" id="KW-0812">Transmembrane</keyword>
<protein>
    <submittedName>
        <fullName evidence="3">Uncharacterized protein</fullName>
    </submittedName>
</protein>